<comment type="subcellular location">
    <subcellularLocation>
        <location evidence="11">Cytoplasm</location>
    </subcellularLocation>
</comment>
<evidence type="ECO:0000259" key="12">
    <source>
        <dbReference type="Pfam" id="PF00890"/>
    </source>
</evidence>
<dbReference type="Proteomes" id="UP001165366">
    <property type="component" value="Unassembled WGS sequence"/>
</dbReference>
<keyword evidence="6 11" id="KW-0662">Pyridine nucleotide biosynthesis</keyword>
<evidence type="ECO:0000259" key="13">
    <source>
        <dbReference type="Pfam" id="PF02910"/>
    </source>
</evidence>
<dbReference type="PANTHER" id="PTHR42716:SF2">
    <property type="entry name" value="L-ASPARTATE OXIDASE, CHLOROPLASTIC"/>
    <property type="match status" value="1"/>
</dbReference>
<evidence type="ECO:0000256" key="4">
    <source>
        <dbReference type="ARBA" id="ARBA00012173"/>
    </source>
</evidence>
<gene>
    <name evidence="14" type="primary">nadB</name>
    <name evidence="14" type="ORF">L6773_07405</name>
</gene>
<dbReference type="EMBL" id="JAKLWS010000007">
    <property type="protein sequence ID" value="MCG2588383.1"/>
    <property type="molecule type" value="Genomic_DNA"/>
</dbReference>
<dbReference type="EC" id="1.4.3.16" evidence="4 10"/>
<reference evidence="14" key="2">
    <citation type="submission" date="2024-05" db="EMBL/GenBank/DDBJ databases">
        <title>Rhodohalobacter halophilus gen. nov., sp. nov., a moderately halophilic member of the family Balneolaceae.</title>
        <authorList>
            <person name="Xia J."/>
        </authorList>
    </citation>
    <scope>NUCLEOTIDE SEQUENCE</scope>
    <source>
        <strain evidence="14">WB101</strain>
    </source>
</reference>
<dbReference type="SUPFAM" id="SSF46977">
    <property type="entry name" value="Succinate dehydrogenase/fumarate reductase flavoprotein C-terminal domain"/>
    <property type="match status" value="1"/>
</dbReference>
<accession>A0ABS9KC42</accession>
<comment type="caution">
    <text evidence="14">The sequence shown here is derived from an EMBL/GenBank/DDBJ whole genome shotgun (WGS) entry which is preliminary data.</text>
</comment>
<evidence type="ECO:0000256" key="9">
    <source>
        <dbReference type="ARBA" id="ARBA00048305"/>
    </source>
</evidence>
<comment type="catalytic activity">
    <reaction evidence="9">
        <text>L-aspartate + O2 = iminosuccinate + H2O2</text>
        <dbReference type="Rhea" id="RHEA:25876"/>
        <dbReference type="ChEBI" id="CHEBI:15379"/>
        <dbReference type="ChEBI" id="CHEBI:16240"/>
        <dbReference type="ChEBI" id="CHEBI:29991"/>
        <dbReference type="ChEBI" id="CHEBI:77875"/>
        <dbReference type="EC" id="1.4.3.16"/>
    </reaction>
    <physiologicalReaction direction="left-to-right" evidence="9">
        <dbReference type="Rhea" id="RHEA:25877"/>
    </physiologicalReaction>
</comment>
<evidence type="ECO:0000256" key="11">
    <source>
        <dbReference type="RuleBase" id="RU362049"/>
    </source>
</evidence>
<evidence type="ECO:0000313" key="15">
    <source>
        <dbReference type="Proteomes" id="UP001165366"/>
    </source>
</evidence>
<dbReference type="PRINTS" id="PR00411">
    <property type="entry name" value="PNDRDTASEI"/>
</dbReference>
<dbReference type="SUPFAM" id="SSF56425">
    <property type="entry name" value="Succinate dehydrogenase/fumarate reductase flavoprotein, catalytic domain"/>
    <property type="match status" value="1"/>
</dbReference>
<comment type="function">
    <text evidence="11">Catalyzes the oxidation of L-aspartate to iminoaspartate.</text>
</comment>
<evidence type="ECO:0000256" key="5">
    <source>
        <dbReference type="ARBA" id="ARBA00022630"/>
    </source>
</evidence>
<dbReference type="InterPro" id="IPR003953">
    <property type="entry name" value="FAD-dep_OxRdtase_2_FAD-bd"/>
</dbReference>
<evidence type="ECO:0000256" key="7">
    <source>
        <dbReference type="ARBA" id="ARBA00022827"/>
    </source>
</evidence>
<dbReference type="Gene3D" id="3.50.50.60">
    <property type="entry name" value="FAD/NAD(P)-binding domain"/>
    <property type="match status" value="1"/>
</dbReference>
<keyword evidence="15" id="KW-1185">Reference proteome</keyword>
<evidence type="ECO:0000313" key="14">
    <source>
        <dbReference type="EMBL" id="MCG2588383.1"/>
    </source>
</evidence>
<evidence type="ECO:0000256" key="3">
    <source>
        <dbReference type="ARBA" id="ARBA00008562"/>
    </source>
</evidence>
<reference evidence="14" key="1">
    <citation type="submission" date="2022-01" db="EMBL/GenBank/DDBJ databases">
        <authorList>
            <person name="Wang Y."/>
        </authorList>
    </citation>
    <scope>NUCLEOTIDE SEQUENCE</scope>
    <source>
        <strain evidence="14">WB101</strain>
    </source>
</reference>
<dbReference type="Gene3D" id="3.90.700.10">
    <property type="entry name" value="Succinate dehydrogenase/fumarate reductase flavoprotein, catalytic domain"/>
    <property type="match status" value="1"/>
</dbReference>
<comment type="pathway">
    <text evidence="2 11">Cofactor biosynthesis; NAD(+) biosynthesis; iminoaspartate from L-aspartate (oxidase route): step 1/1.</text>
</comment>
<dbReference type="InterPro" id="IPR027477">
    <property type="entry name" value="Succ_DH/fumarate_Rdtase_cat_sf"/>
</dbReference>
<dbReference type="RefSeq" id="WP_237853225.1">
    <property type="nucleotide sequence ID" value="NZ_JAKLWS010000007.1"/>
</dbReference>
<dbReference type="PANTHER" id="PTHR42716">
    <property type="entry name" value="L-ASPARTATE OXIDASE"/>
    <property type="match status" value="1"/>
</dbReference>
<dbReference type="PIRSF" id="PIRSF000171">
    <property type="entry name" value="SDHA_APRA_LASPO"/>
    <property type="match status" value="1"/>
</dbReference>
<keyword evidence="5 11" id="KW-0285">Flavoprotein</keyword>
<name>A0ABS9KC42_9BACT</name>
<keyword evidence="8 11" id="KW-0560">Oxidoreductase</keyword>
<dbReference type="Pfam" id="PF02910">
    <property type="entry name" value="Succ_DH_flav_C"/>
    <property type="match status" value="1"/>
</dbReference>
<dbReference type="PRINTS" id="PR00368">
    <property type="entry name" value="FADPNR"/>
</dbReference>
<dbReference type="NCBIfam" id="TIGR00551">
    <property type="entry name" value="nadB"/>
    <property type="match status" value="1"/>
</dbReference>
<dbReference type="Gene3D" id="1.20.58.100">
    <property type="entry name" value="Fumarate reductase/succinate dehydrogenase flavoprotein-like, C-terminal domain"/>
    <property type="match status" value="1"/>
</dbReference>
<evidence type="ECO:0000256" key="10">
    <source>
        <dbReference type="NCBIfam" id="TIGR00551"/>
    </source>
</evidence>
<dbReference type="InterPro" id="IPR037099">
    <property type="entry name" value="Fum_R/Succ_DH_flav-like_C_sf"/>
</dbReference>
<dbReference type="InterPro" id="IPR015939">
    <property type="entry name" value="Fum_Rdtase/Succ_DH_flav-like_C"/>
</dbReference>
<keyword evidence="7 11" id="KW-0274">FAD</keyword>
<protein>
    <recommendedName>
        <fullName evidence="4 10">L-aspartate oxidase</fullName>
        <ecNumber evidence="4 10">1.4.3.16</ecNumber>
    </recommendedName>
</protein>
<feature type="domain" description="FAD-dependent oxidoreductase 2 FAD-binding" evidence="12">
    <location>
        <begin position="9"/>
        <end position="379"/>
    </location>
</feature>
<dbReference type="InterPro" id="IPR036188">
    <property type="entry name" value="FAD/NAD-bd_sf"/>
</dbReference>
<evidence type="ECO:0000256" key="8">
    <source>
        <dbReference type="ARBA" id="ARBA00023002"/>
    </source>
</evidence>
<dbReference type="Pfam" id="PF00890">
    <property type="entry name" value="FAD_binding_2"/>
    <property type="match status" value="1"/>
</dbReference>
<proteinExistence type="inferred from homology"/>
<comment type="similarity">
    <text evidence="3 11">Belongs to the FAD-dependent oxidoreductase 2 family. NadB subfamily.</text>
</comment>
<organism evidence="14 15">
    <name type="scientific">Rhodohalobacter sulfatireducens</name>
    <dbReference type="NCBI Taxonomy" id="2911366"/>
    <lineage>
        <taxon>Bacteria</taxon>
        <taxon>Pseudomonadati</taxon>
        <taxon>Balneolota</taxon>
        <taxon>Balneolia</taxon>
        <taxon>Balneolales</taxon>
        <taxon>Balneolaceae</taxon>
        <taxon>Rhodohalobacter</taxon>
    </lineage>
</organism>
<evidence type="ECO:0000256" key="1">
    <source>
        <dbReference type="ARBA" id="ARBA00001974"/>
    </source>
</evidence>
<sequence length="525" mass="58093">MSFTVKKTDYLIIGSGVAGLNAAIEAAKHGEVLLVTKSTLDESSSYWAQGGVAAVLADTDSYEKHISDTLDAGRGYCDPEAVEILVREGADRVKELINNGMPFERTNGALNLGMEGGHSNRRILHANGAATGKALVDFLTSKIRENDQITITENVFVYDLISDDNRCFGALAYVYDEDKVVQIQSKATVLATGGYSGLYTRSTNPHTSTGDGLWLALNHGAILKDLEFIQFHPTVFYSSKGDGFLISEAVRGEGGRLYNASGERFMEKYPDLELSPRDVVSKEIFNQIAKQDKEFVYLDLTHLDSEKIRNRFPGLIQRIEDRGIDITKEGIPVAPAAHYCIGGIETGLDGETNIKGLYACGEVAATGVHGANRLASNSLLECLVFSKRAIDHASKIRESSRLIGVNMKPFTLSSDLEEPFLVQKKIVTSLLNRFAGIERNDSGLHQALDQINSELKSPMYHQGNEYFFLRMMEMVNIAELIIVGALNRKESRGVHFRNDFPEPDDTQKEPMRFYRNRFNKVQAVS</sequence>
<evidence type="ECO:0000256" key="2">
    <source>
        <dbReference type="ARBA" id="ARBA00004950"/>
    </source>
</evidence>
<dbReference type="SUPFAM" id="SSF51905">
    <property type="entry name" value="FAD/NAD(P)-binding domain"/>
    <property type="match status" value="1"/>
</dbReference>
<dbReference type="InterPro" id="IPR005288">
    <property type="entry name" value="NadB"/>
</dbReference>
<comment type="cofactor">
    <cofactor evidence="1 11">
        <name>FAD</name>
        <dbReference type="ChEBI" id="CHEBI:57692"/>
    </cofactor>
</comment>
<dbReference type="GO" id="GO:0008734">
    <property type="term" value="F:L-aspartate oxidase activity"/>
    <property type="evidence" value="ECO:0007669"/>
    <property type="project" value="UniProtKB-EC"/>
</dbReference>
<evidence type="ECO:0000256" key="6">
    <source>
        <dbReference type="ARBA" id="ARBA00022642"/>
    </source>
</evidence>
<feature type="domain" description="Fumarate reductase/succinate dehydrogenase flavoprotein-like C-terminal" evidence="13">
    <location>
        <begin position="435"/>
        <end position="507"/>
    </location>
</feature>